<proteinExistence type="predicted"/>
<dbReference type="OrthoDB" id="1684418at2"/>
<dbReference type="InterPro" id="IPR021739">
    <property type="entry name" value="SaV-like"/>
</dbReference>
<sequence>MIANYTKQCARCDRALDDLEKCDCEPKTTTSALATQVAGNHYKNLKIQPIEYIHANGIPFAEGSVIKYVTRWREKGGTKDLEKARHFIDLLIELESRNG</sequence>
<reference evidence="1 2" key="1">
    <citation type="submission" date="2018-09" db="EMBL/GenBank/DDBJ databases">
        <authorList>
            <person name="Zhu H."/>
        </authorList>
    </citation>
    <scope>NUCLEOTIDE SEQUENCE [LARGE SCALE GENOMIC DNA]</scope>
    <source>
        <strain evidence="1 2">K2R10-39</strain>
    </source>
</reference>
<gene>
    <name evidence="1" type="ORF">D3870_11245</name>
</gene>
<protein>
    <submittedName>
        <fullName evidence="1">DUF3310 domain-containing protein</fullName>
    </submittedName>
</protein>
<accession>A0A418X231</accession>
<dbReference type="AlphaFoldDB" id="A0A418X231"/>
<dbReference type="EMBL" id="QYUN01000002">
    <property type="protein sequence ID" value="RJG06509.1"/>
    <property type="molecule type" value="Genomic_DNA"/>
</dbReference>
<organism evidence="1 2">
    <name type="scientific">Noviherbaspirillum cavernae</name>
    <dbReference type="NCBI Taxonomy" id="2320862"/>
    <lineage>
        <taxon>Bacteria</taxon>
        <taxon>Pseudomonadati</taxon>
        <taxon>Pseudomonadota</taxon>
        <taxon>Betaproteobacteria</taxon>
        <taxon>Burkholderiales</taxon>
        <taxon>Oxalobacteraceae</taxon>
        <taxon>Noviherbaspirillum</taxon>
    </lineage>
</organism>
<keyword evidence="2" id="KW-1185">Reference proteome</keyword>
<evidence type="ECO:0000313" key="2">
    <source>
        <dbReference type="Proteomes" id="UP000285190"/>
    </source>
</evidence>
<comment type="caution">
    <text evidence="1">The sequence shown here is derived from an EMBL/GenBank/DDBJ whole genome shotgun (WGS) entry which is preliminary data.</text>
</comment>
<dbReference type="Pfam" id="PF11753">
    <property type="entry name" value="DUF3310"/>
    <property type="match status" value="1"/>
</dbReference>
<name>A0A418X231_9BURK</name>
<evidence type="ECO:0000313" key="1">
    <source>
        <dbReference type="EMBL" id="RJG06509.1"/>
    </source>
</evidence>
<dbReference type="Proteomes" id="UP000285190">
    <property type="component" value="Unassembled WGS sequence"/>
</dbReference>